<dbReference type="Proteomes" id="UP000593574">
    <property type="component" value="Unassembled WGS sequence"/>
</dbReference>
<protein>
    <submittedName>
        <fullName evidence="1">Uncharacterized protein</fullName>
    </submittedName>
</protein>
<accession>A0A7J9A0L0</accession>
<dbReference type="EMBL" id="JABEZV010000008">
    <property type="protein sequence ID" value="MBA0717535.1"/>
    <property type="molecule type" value="Genomic_DNA"/>
</dbReference>
<proteinExistence type="predicted"/>
<dbReference type="AlphaFoldDB" id="A0A7J9A0L0"/>
<gene>
    <name evidence="1" type="ORF">Golax_005343</name>
</gene>
<keyword evidence="2" id="KW-1185">Reference proteome</keyword>
<evidence type="ECO:0000313" key="2">
    <source>
        <dbReference type="Proteomes" id="UP000593574"/>
    </source>
</evidence>
<sequence>MGFASENLTKSLGNIMSQFLEYDASGHRNFMNNYMRIVVRLDIREPFMHEKKIRKRGDEDKRCRSDLTKLGRRFAIKTEDRRCSGVGIADLKLSIMRAQISRRVKARKLQVVGSGLGGFVVGQESSTVSGNKDGLRLVNQMGDSSLLSSVLPITLYHDQYPMELYDHCFTVDRVRSSGGLAVFWNSVDNVSVSRFSSNHIDLVIETPALVG</sequence>
<comment type="caution">
    <text evidence="1">The sequence shown here is derived from an EMBL/GenBank/DDBJ whole genome shotgun (WGS) entry which is preliminary data.</text>
</comment>
<name>A0A7J9A0L0_9ROSI</name>
<organism evidence="1 2">
    <name type="scientific">Gossypium laxum</name>
    <dbReference type="NCBI Taxonomy" id="34288"/>
    <lineage>
        <taxon>Eukaryota</taxon>
        <taxon>Viridiplantae</taxon>
        <taxon>Streptophyta</taxon>
        <taxon>Embryophyta</taxon>
        <taxon>Tracheophyta</taxon>
        <taxon>Spermatophyta</taxon>
        <taxon>Magnoliopsida</taxon>
        <taxon>eudicotyledons</taxon>
        <taxon>Gunneridae</taxon>
        <taxon>Pentapetalae</taxon>
        <taxon>rosids</taxon>
        <taxon>malvids</taxon>
        <taxon>Malvales</taxon>
        <taxon>Malvaceae</taxon>
        <taxon>Malvoideae</taxon>
        <taxon>Gossypium</taxon>
    </lineage>
</organism>
<evidence type="ECO:0000313" key="1">
    <source>
        <dbReference type="EMBL" id="MBA0717535.1"/>
    </source>
</evidence>
<reference evidence="1 2" key="1">
    <citation type="journal article" date="2019" name="Genome Biol. Evol.">
        <title>Insights into the evolution of the New World diploid cottons (Gossypium, subgenus Houzingenia) based on genome sequencing.</title>
        <authorList>
            <person name="Grover C.E."/>
            <person name="Arick M.A. 2nd"/>
            <person name="Thrash A."/>
            <person name="Conover J.L."/>
            <person name="Sanders W.S."/>
            <person name="Peterson D.G."/>
            <person name="Frelichowski J.E."/>
            <person name="Scheffler J.A."/>
            <person name="Scheffler B.E."/>
            <person name="Wendel J.F."/>
        </authorList>
    </citation>
    <scope>NUCLEOTIDE SEQUENCE [LARGE SCALE GENOMIC DNA]</scope>
    <source>
        <strain evidence="1">4</strain>
        <tissue evidence="1">Leaf</tissue>
    </source>
</reference>